<dbReference type="PANTHER" id="PTHR46825:SF8">
    <property type="entry name" value="BETA-LACTAMASE-RELATED"/>
    <property type="match status" value="1"/>
</dbReference>
<protein>
    <submittedName>
        <fullName evidence="2">CubicO group peptidase, beta-lactamase class C family</fullName>
    </submittedName>
</protein>
<organism evidence="2 3">
    <name type="scientific">Flagellimonas zhangzhouensis</name>
    <dbReference type="NCBI Taxonomy" id="1073328"/>
    <lineage>
        <taxon>Bacteria</taxon>
        <taxon>Pseudomonadati</taxon>
        <taxon>Bacteroidota</taxon>
        <taxon>Flavobacteriia</taxon>
        <taxon>Flavobacteriales</taxon>
        <taxon>Flavobacteriaceae</taxon>
        <taxon>Flagellimonas</taxon>
    </lineage>
</organism>
<dbReference type="InterPro" id="IPR012338">
    <property type="entry name" value="Beta-lactam/transpept-like"/>
</dbReference>
<dbReference type="InterPro" id="IPR050491">
    <property type="entry name" value="AmpC-like"/>
</dbReference>
<accession>A0A1H2XWZ1</accession>
<dbReference type="EMBL" id="FNMY01000004">
    <property type="protein sequence ID" value="SDW97433.1"/>
    <property type="molecule type" value="Genomic_DNA"/>
</dbReference>
<dbReference type="PANTHER" id="PTHR46825">
    <property type="entry name" value="D-ALANYL-D-ALANINE-CARBOXYPEPTIDASE/ENDOPEPTIDASE AMPH"/>
    <property type="match status" value="1"/>
</dbReference>
<dbReference type="AlphaFoldDB" id="A0A1H2XWZ1"/>
<evidence type="ECO:0000313" key="2">
    <source>
        <dbReference type="EMBL" id="SDW97433.1"/>
    </source>
</evidence>
<dbReference type="SUPFAM" id="SSF56601">
    <property type="entry name" value="beta-lactamase/transpeptidase-like"/>
    <property type="match status" value="1"/>
</dbReference>
<dbReference type="Gene3D" id="3.40.710.10">
    <property type="entry name" value="DD-peptidase/beta-lactamase superfamily"/>
    <property type="match status" value="1"/>
</dbReference>
<sequence>MKNSILPFFPVLLFFLSCGNSQINKTVNNQIIDNEIITLDQSKLIFEHTKVFPNNTQLALAFIENGSTKFYGVEKRNDSIFTVQNRNNAFEIGSITKVFTSTLLADFVIEDKLKLEDPINPYFDFGFNEEQEITFKTLANHTSGLPRMPSNFNFDISNQDPFSNYDEEKLNYYLANEMDLSFDEDGKYEYSNLGAGLLGYTLSKIGNKPLNQLFHERIFSKYKMSNSTIGSENVSVYLVQGQSPEGLPVQNWNLASLSGAGDIISTTEDLSRFVLAQFQEDDKVLTLTRSETHVMNTKSSIGLGWHIRKDPSGENWIWHNGGTGGYTSCMVLNTESKNGVIVLSNVSALGDPMVHIDELCFELMRNL</sequence>
<dbReference type="OrthoDB" id="9793489at2"/>
<feature type="domain" description="Beta-lactamase-related" evidence="1">
    <location>
        <begin position="59"/>
        <end position="348"/>
    </location>
</feature>
<evidence type="ECO:0000259" key="1">
    <source>
        <dbReference type="Pfam" id="PF00144"/>
    </source>
</evidence>
<dbReference type="PROSITE" id="PS51257">
    <property type="entry name" value="PROKAR_LIPOPROTEIN"/>
    <property type="match status" value="1"/>
</dbReference>
<proteinExistence type="predicted"/>
<dbReference type="Pfam" id="PF00144">
    <property type="entry name" value="Beta-lactamase"/>
    <property type="match status" value="1"/>
</dbReference>
<reference evidence="3" key="1">
    <citation type="submission" date="2016-10" db="EMBL/GenBank/DDBJ databases">
        <authorList>
            <person name="Varghese N."/>
            <person name="Submissions S."/>
        </authorList>
    </citation>
    <scope>NUCLEOTIDE SEQUENCE [LARGE SCALE GENOMIC DNA]</scope>
    <source>
        <strain evidence="3">DSM 25030</strain>
    </source>
</reference>
<dbReference type="InterPro" id="IPR001466">
    <property type="entry name" value="Beta-lactam-related"/>
</dbReference>
<gene>
    <name evidence="2" type="ORF">SAMN04487892_2868</name>
</gene>
<dbReference type="RefSeq" id="WP_090298002.1">
    <property type="nucleotide sequence ID" value="NZ_FNKI01000003.1"/>
</dbReference>
<keyword evidence="3" id="KW-1185">Reference proteome</keyword>
<name>A0A1H2XWZ1_9FLAO</name>
<dbReference type="Proteomes" id="UP000199592">
    <property type="component" value="Unassembled WGS sequence"/>
</dbReference>
<dbReference type="STRING" id="1073328.SAMN05216294_2876"/>
<evidence type="ECO:0000313" key="3">
    <source>
        <dbReference type="Proteomes" id="UP000199592"/>
    </source>
</evidence>